<comment type="caution">
    <text evidence="2">The sequence shown here is derived from an EMBL/GenBank/DDBJ whole genome shotgun (WGS) entry which is preliminary data.</text>
</comment>
<gene>
    <name evidence="2" type="ORF">F3059_03005</name>
</gene>
<evidence type="ECO:0000256" key="1">
    <source>
        <dbReference type="SAM" id="Phobius"/>
    </source>
</evidence>
<organism evidence="2 3">
    <name type="scientific">Salibacter halophilus</name>
    <dbReference type="NCBI Taxonomy" id="1803916"/>
    <lineage>
        <taxon>Bacteria</taxon>
        <taxon>Pseudomonadati</taxon>
        <taxon>Bacteroidota</taxon>
        <taxon>Flavobacteriia</taxon>
        <taxon>Flavobacteriales</taxon>
        <taxon>Salibacteraceae</taxon>
        <taxon>Salibacter</taxon>
    </lineage>
</organism>
<name>A0A6N6MDI0_9FLAO</name>
<keyword evidence="1" id="KW-0472">Membrane</keyword>
<sequence length="69" mass="7289">MDWTVILVAIGMLALAFAGIAIKILVKKDGEFAGTCAGNNPMLNEEGVTCSMCGAEPNQQCQNDDKKEA</sequence>
<dbReference type="EMBL" id="WACR01000002">
    <property type="protein sequence ID" value="KAB1065639.1"/>
    <property type="molecule type" value="Genomic_DNA"/>
</dbReference>
<accession>A0A6N6MDI0</accession>
<evidence type="ECO:0000313" key="3">
    <source>
        <dbReference type="Proteomes" id="UP000435357"/>
    </source>
</evidence>
<proteinExistence type="predicted"/>
<dbReference type="RefSeq" id="WP_151166463.1">
    <property type="nucleotide sequence ID" value="NZ_WACR01000002.1"/>
</dbReference>
<dbReference type="AlphaFoldDB" id="A0A6N6MDI0"/>
<feature type="transmembrane region" description="Helical" evidence="1">
    <location>
        <begin position="6"/>
        <end position="26"/>
    </location>
</feature>
<keyword evidence="3" id="KW-1185">Reference proteome</keyword>
<dbReference type="Proteomes" id="UP000435357">
    <property type="component" value="Unassembled WGS sequence"/>
</dbReference>
<protein>
    <submittedName>
        <fullName evidence="2">Membrane or secreted protein</fullName>
    </submittedName>
</protein>
<evidence type="ECO:0000313" key="2">
    <source>
        <dbReference type="EMBL" id="KAB1065639.1"/>
    </source>
</evidence>
<dbReference type="OrthoDB" id="1452953at2"/>
<keyword evidence="1" id="KW-0812">Transmembrane</keyword>
<reference evidence="2 3" key="1">
    <citation type="submission" date="2019-09" db="EMBL/GenBank/DDBJ databases">
        <title>Genomes of Cryomorphaceae.</title>
        <authorList>
            <person name="Bowman J.P."/>
        </authorList>
    </citation>
    <scope>NUCLEOTIDE SEQUENCE [LARGE SCALE GENOMIC DNA]</scope>
    <source>
        <strain evidence="2 3">KCTC 52047</strain>
    </source>
</reference>
<keyword evidence="1" id="KW-1133">Transmembrane helix</keyword>